<evidence type="ECO:0000313" key="1">
    <source>
        <dbReference type="EMBL" id="MEB3102212.1"/>
    </source>
</evidence>
<accession>A0ABU5ZK40</accession>
<reference evidence="1" key="1">
    <citation type="submission" date="2023-12" db="EMBL/GenBank/DDBJ databases">
        <title>Fervidustalea candida gen. nov., sp. nov., a novel member of the family Paenibacillaceae isolated from a geothermal area.</title>
        <authorList>
            <person name="Li W.-J."/>
            <person name="Jiao J.-Y."/>
            <person name="Chen Y."/>
        </authorList>
    </citation>
    <scope>NUCLEOTIDE SEQUENCE</scope>
    <source>
        <strain evidence="1">SYSU GA230002</strain>
    </source>
</reference>
<dbReference type="Proteomes" id="UP001310386">
    <property type="component" value="Unassembled WGS sequence"/>
</dbReference>
<dbReference type="EMBL" id="JAYJLD010000014">
    <property type="protein sequence ID" value="MEB3102212.1"/>
    <property type="molecule type" value="Genomic_DNA"/>
</dbReference>
<keyword evidence="2" id="KW-1185">Reference proteome</keyword>
<organism evidence="1 2">
    <name type="scientific">Ferviditalea candida</name>
    <dbReference type="NCBI Taxonomy" id="3108399"/>
    <lineage>
        <taxon>Bacteria</taxon>
        <taxon>Bacillati</taxon>
        <taxon>Bacillota</taxon>
        <taxon>Bacilli</taxon>
        <taxon>Bacillales</taxon>
        <taxon>Paenibacillaceae</taxon>
        <taxon>Ferviditalea</taxon>
    </lineage>
</organism>
<proteinExistence type="predicted"/>
<sequence>MPYDINKVAPTYLPFASNITYSVSGSTVTNTYVLTAGLGSAFGAINGYVLNNDVSNTSATISLLSGGRVLTRFAVAPGQYRTIFVVGADTITVRASTASSAVTGELNLVINANPM</sequence>
<evidence type="ECO:0008006" key="3">
    <source>
        <dbReference type="Google" id="ProtNLM"/>
    </source>
</evidence>
<comment type="caution">
    <text evidence="1">The sequence shown here is derived from an EMBL/GenBank/DDBJ whole genome shotgun (WGS) entry which is preliminary data.</text>
</comment>
<gene>
    <name evidence="1" type="ORF">VF724_11115</name>
</gene>
<protein>
    <recommendedName>
        <fullName evidence="3">DUF4397 domain-containing protein</fullName>
    </recommendedName>
</protein>
<evidence type="ECO:0000313" key="2">
    <source>
        <dbReference type="Proteomes" id="UP001310386"/>
    </source>
</evidence>
<name>A0ABU5ZK40_9BACL</name>
<dbReference type="RefSeq" id="WP_371754329.1">
    <property type="nucleotide sequence ID" value="NZ_JAYJLD010000014.1"/>
</dbReference>